<keyword evidence="3 7" id="KW-0479">Metal-binding</keyword>
<evidence type="ECO:0000313" key="9">
    <source>
        <dbReference type="EMBL" id="OXR41227.1"/>
    </source>
</evidence>
<dbReference type="Proteomes" id="UP000215506">
    <property type="component" value="Unassembled WGS sequence"/>
</dbReference>
<dbReference type="EMBL" id="NGAF01000021">
    <property type="protein sequence ID" value="OXR41227.1"/>
    <property type="molecule type" value="Genomic_DNA"/>
</dbReference>
<dbReference type="Pfam" id="PF00107">
    <property type="entry name" value="ADH_zinc_N"/>
    <property type="match status" value="1"/>
</dbReference>
<evidence type="ECO:0000313" key="10">
    <source>
        <dbReference type="Proteomes" id="UP000215506"/>
    </source>
</evidence>
<evidence type="ECO:0000256" key="5">
    <source>
        <dbReference type="ARBA" id="ARBA00023002"/>
    </source>
</evidence>
<keyword evidence="5 9" id="KW-0560">Oxidoreductase</keyword>
<dbReference type="SUPFAM" id="SSF50129">
    <property type="entry name" value="GroES-like"/>
    <property type="match status" value="2"/>
</dbReference>
<dbReference type="GO" id="GO:0051903">
    <property type="term" value="F:S-(hydroxymethyl)glutathione dehydrogenase [NAD(P)+] activity"/>
    <property type="evidence" value="ECO:0007669"/>
    <property type="project" value="TreeGrafter"/>
</dbReference>
<evidence type="ECO:0000256" key="2">
    <source>
        <dbReference type="ARBA" id="ARBA00008072"/>
    </source>
</evidence>
<dbReference type="RefSeq" id="WP_094027669.1">
    <property type="nucleotide sequence ID" value="NZ_NGAF01000021.1"/>
</dbReference>
<name>A0A231GX86_9NOCA</name>
<evidence type="ECO:0000256" key="4">
    <source>
        <dbReference type="ARBA" id="ARBA00022833"/>
    </source>
</evidence>
<gene>
    <name evidence="9" type="ORF">B7C42_06625</name>
</gene>
<evidence type="ECO:0000256" key="7">
    <source>
        <dbReference type="RuleBase" id="RU361277"/>
    </source>
</evidence>
<accession>A0A231GX86</accession>
<protein>
    <submittedName>
        <fullName evidence="9">NDMA-dependent alcohol dehydrogenase</fullName>
        <ecNumber evidence="9">1.1.99.36</ecNumber>
    </submittedName>
</protein>
<dbReference type="PROSITE" id="PS00059">
    <property type="entry name" value="ADH_ZINC"/>
    <property type="match status" value="1"/>
</dbReference>
<dbReference type="Gene3D" id="3.90.180.10">
    <property type="entry name" value="Medium-chain alcohol dehydrogenases, catalytic domain"/>
    <property type="match status" value="1"/>
</dbReference>
<dbReference type="InterPro" id="IPR011032">
    <property type="entry name" value="GroES-like_sf"/>
</dbReference>
<reference evidence="9 10" key="1">
    <citation type="submission" date="2017-07" db="EMBL/GenBank/DDBJ databases">
        <title>First draft Genome Sequence of Nocardia cerradoensis isolated from human infection.</title>
        <authorList>
            <person name="Carrasco G."/>
        </authorList>
    </citation>
    <scope>NUCLEOTIDE SEQUENCE [LARGE SCALE GENOMIC DNA]</scope>
    <source>
        <strain evidence="9 10">CNM20130759</strain>
    </source>
</reference>
<dbReference type="GO" id="GO:0005829">
    <property type="term" value="C:cytosol"/>
    <property type="evidence" value="ECO:0007669"/>
    <property type="project" value="TreeGrafter"/>
</dbReference>
<dbReference type="GO" id="GO:0008270">
    <property type="term" value="F:zinc ion binding"/>
    <property type="evidence" value="ECO:0007669"/>
    <property type="project" value="InterPro"/>
</dbReference>
<evidence type="ECO:0000256" key="3">
    <source>
        <dbReference type="ARBA" id="ARBA00022723"/>
    </source>
</evidence>
<dbReference type="GO" id="GO:0046294">
    <property type="term" value="P:formaldehyde catabolic process"/>
    <property type="evidence" value="ECO:0007669"/>
    <property type="project" value="TreeGrafter"/>
</dbReference>
<dbReference type="SMART" id="SM00829">
    <property type="entry name" value="PKS_ER"/>
    <property type="match status" value="1"/>
</dbReference>
<keyword evidence="4 7" id="KW-0862">Zinc</keyword>
<feature type="domain" description="Enoyl reductase (ER)" evidence="8">
    <location>
        <begin position="12"/>
        <end position="365"/>
    </location>
</feature>
<comment type="caution">
    <text evidence="9">The sequence shown here is derived from an EMBL/GenBank/DDBJ whole genome shotgun (WGS) entry which is preliminary data.</text>
</comment>
<keyword evidence="6" id="KW-0520">NAD</keyword>
<dbReference type="SUPFAM" id="SSF51735">
    <property type="entry name" value="NAD(P)-binding Rossmann-fold domains"/>
    <property type="match status" value="1"/>
</dbReference>
<dbReference type="PANTHER" id="PTHR43880:SF12">
    <property type="entry name" value="ALCOHOL DEHYDROGENASE CLASS-3"/>
    <property type="match status" value="1"/>
</dbReference>
<organism evidence="9 10">
    <name type="scientific">Nocardia cerradoensis</name>
    <dbReference type="NCBI Taxonomy" id="85688"/>
    <lineage>
        <taxon>Bacteria</taxon>
        <taxon>Bacillati</taxon>
        <taxon>Actinomycetota</taxon>
        <taxon>Actinomycetes</taxon>
        <taxon>Mycobacteriales</taxon>
        <taxon>Nocardiaceae</taxon>
        <taxon>Nocardia</taxon>
    </lineage>
</organism>
<sequence length="367" mass="38441">MKVTAAVFEAVGRDMTIEELELEDPKAGEVLVRLVASGVCHSDFHVVKGEWEAKGPLVLGHEGAGVVEKIGPGVSTVEVGDHVVLSWVPYCGHCSYCRSGRPALCPQVQETAYANVMADGTSRLSRNGETVYSYLTTGSFADRVVVPASGAVPIRKDAPLDKVALIGCAVATGVGAVTKTANVRPGDSVLIIGCGGVGLSAVMGAALVSAGEIIAVDLSDESLERAKSLGATSTINPGHESVPDRVRAIVGNDGVDWAFEVIGLKPTLEMAYELTRPGGTTVVVGQSADGVTIEIAPMLMSDREKSLIGSNYGSCHPALDFPRLVDLYMRGKLDLDQLISRHATIHDINDAFAAMGARQAGRTIITY</sequence>
<evidence type="ECO:0000256" key="6">
    <source>
        <dbReference type="ARBA" id="ARBA00023027"/>
    </source>
</evidence>
<dbReference type="InterPro" id="IPR020843">
    <property type="entry name" value="ER"/>
</dbReference>
<keyword evidence="10" id="KW-1185">Reference proteome</keyword>
<dbReference type="InterPro" id="IPR002328">
    <property type="entry name" value="ADH_Zn_CS"/>
</dbReference>
<dbReference type="FunFam" id="3.40.50.720:FF:000003">
    <property type="entry name" value="S-(hydroxymethyl)glutathione dehydrogenase"/>
    <property type="match status" value="1"/>
</dbReference>
<dbReference type="InterPro" id="IPR013154">
    <property type="entry name" value="ADH-like_N"/>
</dbReference>
<comment type="similarity">
    <text evidence="2 7">Belongs to the zinc-containing alcohol dehydrogenase family.</text>
</comment>
<dbReference type="CDD" id="cd08279">
    <property type="entry name" value="Zn_ADH_class_III"/>
    <property type="match status" value="1"/>
</dbReference>
<dbReference type="InterPro" id="IPR013149">
    <property type="entry name" value="ADH-like_C"/>
</dbReference>
<evidence type="ECO:0000256" key="1">
    <source>
        <dbReference type="ARBA" id="ARBA00001947"/>
    </source>
</evidence>
<dbReference type="Gene3D" id="3.40.50.720">
    <property type="entry name" value="NAD(P)-binding Rossmann-like Domain"/>
    <property type="match status" value="1"/>
</dbReference>
<comment type="cofactor">
    <cofactor evidence="1 7">
        <name>Zn(2+)</name>
        <dbReference type="ChEBI" id="CHEBI:29105"/>
    </cofactor>
</comment>
<dbReference type="InterPro" id="IPR036291">
    <property type="entry name" value="NAD(P)-bd_dom_sf"/>
</dbReference>
<dbReference type="EC" id="1.1.99.36" evidence="9"/>
<evidence type="ECO:0000259" key="8">
    <source>
        <dbReference type="SMART" id="SM00829"/>
    </source>
</evidence>
<dbReference type="AlphaFoldDB" id="A0A231GX86"/>
<dbReference type="Pfam" id="PF08240">
    <property type="entry name" value="ADH_N"/>
    <property type="match status" value="1"/>
</dbReference>
<proteinExistence type="inferred from homology"/>
<dbReference type="PANTHER" id="PTHR43880">
    <property type="entry name" value="ALCOHOL DEHYDROGENASE"/>
    <property type="match status" value="1"/>
</dbReference>